<comment type="caution">
    <text evidence="1">The sequence shown here is derived from an EMBL/GenBank/DDBJ whole genome shotgun (WGS) entry which is preliminary data.</text>
</comment>
<dbReference type="AlphaFoldDB" id="A0A2T3N061"/>
<keyword evidence="2" id="KW-1185">Reference proteome</keyword>
<evidence type="ECO:0000313" key="1">
    <source>
        <dbReference type="EMBL" id="PSW05593.1"/>
    </source>
</evidence>
<evidence type="ECO:0000313" key="2">
    <source>
        <dbReference type="Proteomes" id="UP000240904"/>
    </source>
</evidence>
<reference evidence="1 2" key="1">
    <citation type="submission" date="2018-03" db="EMBL/GenBank/DDBJ databases">
        <title>Whole genome sequencing of Histamine producing bacteria.</title>
        <authorList>
            <person name="Butler K."/>
        </authorList>
    </citation>
    <scope>NUCLEOTIDE SEQUENCE [LARGE SCALE GENOMIC DNA]</scope>
    <source>
        <strain evidence="1 2">DSM 16190</strain>
    </source>
</reference>
<accession>A0A2T3N061</accession>
<dbReference type="EMBL" id="PYMC01000004">
    <property type="protein sequence ID" value="PSW05593.1"/>
    <property type="molecule type" value="Genomic_DNA"/>
</dbReference>
<name>A0A2T3N061_9GAMM</name>
<dbReference type="RefSeq" id="WP_107282746.1">
    <property type="nucleotide sequence ID" value="NZ_PYMC01000004.1"/>
</dbReference>
<organism evidence="1 2">
    <name type="scientific">Photobacterium lipolyticum</name>
    <dbReference type="NCBI Taxonomy" id="266810"/>
    <lineage>
        <taxon>Bacteria</taxon>
        <taxon>Pseudomonadati</taxon>
        <taxon>Pseudomonadota</taxon>
        <taxon>Gammaproteobacteria</taxon>
        <taxon>Vibrionales</taxon>
        <taxon>Vibrionaceae</taxon>
        <taxon>Photobacterium</taxon>
    </lineage>
</organism>
<protein>
    <submittedName>
        <fullName evidence="1">Uncharacterized protein</fullName>
    </submittedName>
</protein>
<dbReference type="Proteomes" id="UP000240904">
    <property type="component" value="Unassembled WGS sequence"/>
</dbReference>
<gene>
    <name evidence="1" type="ORF">C9I89_07510</name>
</gene>
<sequence length="73" mass="8483">MEEQSSLSDRQVLLNEINENYFDLQRIRDAHPALAELDPPKHLAHLEREIISRIHNLSSELKALNLFLNSSTF</sequence>
<proteinExistence type="predicted"/>